<keyword evidence="2" id="KW-1185">Reference proteome</keyword>
<dbReference type="EMBL" id="JPKZ01002777">
    <property type="protein sequence ID" value="KHN75166.1"/>
    <property type="molecule type" value="Genomic_DNA"/>
</dbReference>
<dbReference type="AlphaFoldDB" id="A0A0B2UVP8"/>
<dbReference type="Proteomes" id="UP000031036">
    <property type="component" value="Unassembled WGS sequence"/>
</dbReference>
<protein>
    <submittedName>
        <fullName evidence="1">Uncharacterized protein</fullName>
    </submittedName>
</protein>
<sequence>MLFSSTGNLNVKHRRFVIVEQKETEDKSDSSISGRCSSLLRRINCVTESYPDYTRLLADSHLTDSPAVHSRISSRSNSRTEELRPGHWTILGAKVRLQALSASEQRRVLNAQKNQLAAYTNFGWTTLQSSQPISFSSGKRNI</sequence>
<evidence type="ECO:0000313" key="2">
    <source>
        <dbReference type="Proteomes" id="UP000031036"/>
    </source>
</evidence>
<gene>
    <name evidence="1" type="ORF">Tcan_03401</name>
</gene>
<name>A0A0B2UVP8_TOXCA</name>
<proteinExistence type="predicted"/>
<evidence type="ECO:0000313" key="1">
    <source>
        <dbReference type="EMBL" id="KHN75166.1"/>
    </source>
</evidence>
<dbReference type="OrthoDB" id="5837742at2759"/>
<comment type="caution">
    <text evidence="1">The sequence shown here is derived from an EMBL/GenBank/DDBJ whole genome shotgun (WGS) entry which is preliminary data.</text>
</comment>
<organism evidence="1 2">
    <name type="scientific">Toxocara canis</name>
    <name type="common">Canine roundworm</name>
    <dbReference type="NCBI Taxonomy" id="6265"/>
    <lineage>
        <taxon>Eukaryota</taxon>
        <taxon>Metazoa</taxon>
        <taxon>Ecdysozoa</taxon>
        <taxon>Nematoda</taxon>
        <taxon>Chromadorea</taxon>
        <taxon>Rhabditida</taxon>
        <taxon>Spirurina</taxon>
        <taxon>Ascaridomorpha</taxon>
        <taxon>Ascaridoidea</taxon>
        <taxon>Toxocaridae</taxon>
        <taxon>Toxocara</taxon>
    </lineage>
</organism>
<dbReference type="STRING" id="6265.A0A0B2UVP8"/>
<reference evidence="1 2" key="1">
    <citation type="submission" date="2014-11" db="EMBL/GenBank/DDBJ databases">
        <title>Genetic blueprint of the zoonotic pathogen Toxocara canis.</title>
        <authorList>
            <person name="Zhu X.-Q."/>
            <person name="Korhonen P.K."/>
            <person name="Cai H."/>
            <person name="Young N.D."/>
            <person name="Nejsum P."/>
            <person name="von Samson-Himmelstjerna G."/>
            <person name="Boag P.R."/>
            <person name="Tan P."/>
            <person name="Li Q."/>
            <person name="Min J."/>
            <person name="Yang Y."/>
            <person name="Wang X."/>
            <person name="Fang X."/>
            <person name="Hall R.S."/>
            <person name="Hofmann A."/>
            <person name="Sternberg P.W."/>
            <person name="Jex A.R."/>
            <person name="Gasser R.B."/>
        </authorList>
    </citation>
    <scope>NUCLEOTIDE SEQUENCE [LARGE SCALE GENOMIC DNA]</scope>
    <source>
        <strain evidence="1">PN_DK_2014</strain>
    </source>
</reference>
<accession>A0A0B2UVP8</accession>